<dbReference type="InterPro" id="IPR000847">
    <property type="entry name" value="LysR_HTH_N"/>
</dbReference>
<dbReference type="GO" id="GO:0003700">
    <property type="term" value="F:DNA-binding transcription factor activity"/>
    <property type="evidence" value="ECO:0007669"/>
    <property type="project" value="InterPro"/>
</dbReference>
<evidence type="ECO:0000256" key="3">
    <source>
        <dbReference type="ARBA" id="ARBA00023125"/>
    </source>
</evidence>
<reference evidence="6 7" key="1">
    <citation type="journal article" date="2011" name="PLoS Pathog.">
        <title>Dynamic evolution of pathogenicity revealed by sequencing and comparative genomics of 19 Pseudomonas syringae isolates.</title>
        <authorList>
            <person name="Baltrus D.A."/>
            <person name="Nishimura M.T."/>
            <person name="Romanchuk A."/>
            <person name="Chang J.H."/>
            <person name="Mukhtar M.S."/>
            <person name="Cherkis K."/>
            <person name="Roach J."/>
            <person name="Grant S.R."/>
            <person name="Jones C.D."/>
            <person name="Dangl J.L."/>
        </authorList>
    </citation>
    <scope>NUCLEOTIDE SEQUENCE [LARGE SCALE GENOMIC DNA]</scope>
    <source>
        <strain evidence="7">race 4</strain>
    </source>
</reference>
<dbReference type="InterPro" id="IPR036388">
    <property type="entry name" value="WH-like_DNA-bd_sf"/>
</dbReference>
<dbReference type="GO" id="GO:0032993">
    <property type="term" value="C:protein-DNA complex"/>
    <property type="evidence" value="ECO:0007669"/>
    <property type="project" value="TreeGrafter"/>
</dbReference>
<evidence type="ECO:0000256" key="4">
    <source>
        <dbReference type="ARBA" id="ARBA00023163"/>
    </source>
</evidence>
<evidence type="ECO:0000313" key="6">
    <source>
        <dbReference type="EMBL" id="EGH06224.1"/>
    </source>
</evidence>
<dbReference type="GO" id="GO:0003677">
    <property type="term" value="F:DNA binding"/>
    <property type="evidence" value="ECO:0007669"/>
    <property type="project" value="UniProtKB-KW"/>
</dbReference>
<dbReference type="AlphaFoldDB" id="F3BYH4"/>
<gene>
    <name evidence="6" type="ORF">Pgy4_00825</name>
</gene>
<dbReference type="EMBL" id="ADWY01000035">
    <property type="protein sequence ID" value="EGH06224.1"/>
    <property type="molecule type" value="Genomic_DNA"/>
</dbReference>
<evidence type="ECO:0000256" key="2">
    <source>
        <dbReference type="ARBA" id="ARBA00023015"/>
    </source>
</evidence>
<evidence type="ECO:0000259" key="5">
    <source>
        <dbReference type="PROSITE" id="PS50931"/>
    </source>
</evidence>
<keyword evidence="2" id="KW-0805">Transcription regulation</keyword>
<comment type="caution">
    <text evidence="6">The sequence shown here is derived from an EMBL/GenBank/DDBJ whole genome shotgun (WGS) entry which is preliminary data.</text>
</comment>
<protein>
    <submittedName>
        <fullName evidence="6">LysR family transcriptional regulator</fullName>
    </submittedName>
</protein>
<evidence type="ECO:0000313" key="7">
    <source>
        <dbReference type="Proteomes" id="UP000005466"/>
    </source>
</evidence>
<organism evidence="6 7">
    <name type="scientific">Pseudomonas savastanoi pv. glycinea str. race 4</name>
    <dbReference type="NCBI Taxonomy" id="875330"/>
    <lineage>
        <taxon>Bacteria</taxon>
        <taxon>Pseudomonadati</taxon>
        <taxon>Pseudomonadota</taxon>
        <taxon>Gammaproteobacteria</taxon>
        <taxon>Pseudomonadales</taxon>
        <taxon>Pseudomonadaceae</taxon>
        <taxon>Pseudomonas</taxon>
    </lineage>
</organism>
<dbReference type="InterPro" id="IPR036390">
    <property type="entry name" value="WH_DNA-bd_sf"/>
</dbReference>
<feature type="domain" description="HTH lysR-type" evidence="5">
    <location>
        <begin position="1"/>
        <end position="34"/>
    </location>
</feature>
<comment type="similarity">
    <text evidence="1">Belongs to the LysR transcriptional regulatory family.</text>
</comment>
<keyword evidence="3" id="KW-0238">DNA-binding</keyword>
<evidence type="ECO:0000256" key="1">
    <source>
        <dbReference type="ARBA" id="ARBA00009437"/>
    </source>
</evidence>
<dbReference type="Proteomes" id="UP000005466">
    <property type="component" value="Unassembled WGS sequence"/>
</dbReference>
<keyword evidence="4" id="KW-0804">Transcription</keyword>
<proteinExistence type="inferred from homology"/>
<accession>F3BYH4</accession>
<feature type="non-terminal residue" evidence="6">
    <location>
        <position position="34"/>
    </location>
</feature>
<sequence>MELRHLRYFIAVAEELHFGRAAQALGISQPPLSQ</sequence>
<dbReference type="Pfam" id="PF00126">
    <property type="entry name" value="HTH_1"/>
    <property type="match status" value="1"/>
</dbReference>
<dbReference type="PROSITE" id="PS50931">
    <property type="entry name" value="HTH_LYSR"/>
    <property type="match status" value="1"/>
</dbReference>
<dbReference type="SUPFAM" id="SSF46785">
    <property type="entry name" value="Winged helix' DNA-binding domain"/>
    <property type="match status" value="1"/>
</dbReference>
<dbReference type="Gene3D" id="1.10.10.10">
    <property type="entry name" value="Winged helix-like DNA-binding domain superfamily/Winged helix DNA-binding domain"/>
    <property type="match status" value="1"/>
</dbReference>
<dbReference type="PANTHER" id="PTHR30346:SF17">
    <property type="entry name" value="LYSR FAMILY TRANSCRIPTIONAL REGULATOR"/>
    <property type="match status" value="1"/>
</dbReference>
<name>F3BYH4_PSESG</name>
<dbReference type="HOGENOM" id="CLU_039613_20_14_6"/>
<dbReference type="PANTHER" id="PTHR30346">
    <property type="entry name" value="TRANSCRIPTIONAL DUAL REGULATOR HCAR-RELATED"/>
    <property type="match status" value="1"/>
</dbReference>